<protein>
    <submittedName>
        <fullName evidence="1">Uncharacterized protein</fullName>
    </submittedName>
</protein>
<sequence>MVSFLSVGPRCDDQDKVAKELSEKYYADRSKRRSLAVEKALATINALSDFWDQVENGLDETVLVVFPGAKPVNVSKNEIRNFVNTQTIRQLGVPTVNGKPIPELE</sequence>
<reference evidence="1 2" key="1">
    <citation type="journal article" date="2016" name="Nat. Commun.">
        <title>Thousands of microbial genomes shed light on interconnected biogeochemical processes in an aquifer system.</title>
        <authorList>
            <person name="Anantharaman K."/>
            <person name="Brown C.T."/>
            <person name="Hug L.A."/>
            <person name="Sharon I."/>
            <person name="Castelle C.J."/>
            <person name="Probst A.J."/>
            <person name="Thomas B.C."/>
            <person name="Singh A."/>
            <person name="Wilkins M.J."/>
            <person name="Karaoz U."/>
            <person name="Brodie E.L."/>
            <person name="Williams K.H."/>
            <person name="Hubbard S.S."/>
            <person name="Banfield J.F."/>
        </authorList>
    </citation>
    <scope>NUCLEOTIDE SEQUENCE [LARGE SCALE GENOMIC DNA]</scope>
</reference>
<evidence type="ECO:0000313" key="2">
    <source>
        <dbReference type="Proteomes" id="UP000177907"/>
    </source>
</evidence>
<evidence type="ECO:0000313" key="1">
    <source>
        <dbReference type="EMBL" id="OGH87586.1"/>
    </source>
</evidence>
<dbReference type="STRING" id="1798704.A3J93_03620"/>
<dbReference type="AlphaFoldDB" id="A0A1F6NUG7"/>
<gene>
    <name evidence="1" type="ORF">A3J93_03620</name>
</gene>
<organism evidence="1 2">
    <name type="scientific">Candidatus Magasanikbacteria bacterium RIFOXYC2_FULL_42_28</name>
    <dbReference type="NCBI Taxonomy" id="1798704"/>
    <lineage>
        <taxon>Bacteria</taxon>
        <taxon>Candidatus Magasanikiibacteriota</taxon>
    </lineage>
</organism>
<proteinExistence type="predicted"/>
<dbReference type="Proteomes" id="UP000177907">
    <property type="component" value="Unassembled WGS sequence"/>
</dbReference>
<dbReference type="EMBL" id="MFQZ01000010">
    <property type="protein sequence ID" value="OGH87586.1"/>
    <property type="molecule type" value="Genomic_DNA"/>
</dbReference>
<accession>A0A1F6NUG7</accession>
<name>A0A1F6NUG7_9BACT</name>
<comment type="caution">
    <text evidence="1">The sequence shown here is derived from an EMBL/GenBank/DDBJ whole genome shotgun (WGS) entry which is preliminary data.</text>
</comment>